<proteinExistence type="predicted"/>
<gene>
    <name evidence="1" type="ORF">GCHA_1674</name>
</gene>
<dbReference type="Proteomes" id="UP000006320">
    <property type="component" value="Unassembled WGS sequence"/>
</dbReference>
<dbReference type="EMBL" id="BAEM01000026">
    <property type="protein sequence ID" value="GAC09625.1"/>
    <property type="molecule type" value="Genomic_DNA"/>
</dbReference>
<evidence type="ECO:0000313" key="1">
    <source>
        <dbReference type="EMBL" id="GAC09625.1"/>
    </source>
</evidence>
<dbReference type="AlphaFoldDB" id="A0AAV3UX79"/>
<sequence length="40" mass="4469">MVYAAIANKTPDFTALSFISSPFYHQAQECELTTLEKQCA</sequence>
<reference evidence="1 2" key="1">
    <citation type="journal article" date="2017" name="Antonie Van Leeuwenhoek">
        <title>Rhizobium rhizosphaerae sp. nov., a novel species isolated from rice rhizosphere.</title>
        <authorList>
            <person name="Zhao J.J."/>
            <person name="Zhang J."/>
            <person name="Zhang R.J."/>
            <person name="Zhang C.W."/>
            <person name="Yin H.Q."/>
            <person name="Zhang X.X."/>
        </authorList>
    </citation>
    <scope>NUCLEOTIDE SEQUENCE [LARGE SCALE GENOMIC DNA]</scope>
    <source>
        <strain evidence="1 2">S18K6</strain>
    </source>
</reference>
<name>A0AAV3UX79_9ALTE</name>
<organism evidence="1 2">
    <name type="scientific">Paraglaciecola chathamensis S18K6</name>
    <dbReference type="NCBI Taxonomy" id="1127672"/>
    <lineage>
        <taxon>Bacteria</taxon>
        <taxon>Pseudomonadati</taxon>
        <taxon>Pseudomonadota</taxon>
        <taxon>Gammaproteobacteria</taxon>
        <taxon>Alteromonadales</taxon>
        <taxon>Alteromonadaceae</taxon>
        <taxon>Paraglaciecola</taxon>
    </lineage>
</organism>
<accession>A0AAV3UX79</accession>
<evidence type="ECO:0000313" key="2">
    <source>
        <dbReference type="Proteomes" id="UP000006320"/>
    </source>
</evidence>
<comment type="caution">
    <text evidence="1">The sequence shown here is derived from an EMBL/GenBank/DDBJ whole genome shotgun (WGS) entry which is preliminary data.</text>
</comment>
<protein>
    <submittedName>
        <fullName evidence="1">Uncharacterized protein</fullName>
    </submittedName>
</protein>